<name>A0A7G9YRF7_9EURY</name>
<evidence type="ECO:0000259" key="2">
    <source>
        <dbReference type="Pfam" id="PF03050"/>
    </source>
</evidence>
<feature type="domain" description="Transposase IS66 central" evidence="2">
    <location>
        <begin position="142"/>
        <end position="400"/>
    </location>
</feature>
<organism evidence="4">
    <name type="scientific">Candidatus Methanogaster sp. ANME-2c ERB4</name>
    <dbReference type="NCBI Taxonomy" id="2759911"/>
    <lineage>
        <taxon>Archaea</taxon>
        <taxon>Methanobacteriati</taxon>
        <taxon>Methanobacteriota</taxon>
        <taxon>Stenosarchaea group</taxon>
        <taxon>Methanomicrobia</taxon>
        <taxon>Methanosarcinales</taxon>
        <taxon>ANME-2 cluster</taxon>
        <taxon>Candidatus Methanogasteraceae</taxon>
        <taxon>Candidatus Methanogaster</taxon>
    </lineage>
</organism>
<accession>A0A7G9YRF7</accession>
<dbReference type="NCBIfam" id="NF033517">
    <property type="entry name" value="transpos_IS66"/>
    <property type="match status" value="1"/>
</dbReference>
<dbReference type="AlphaFoldDB" id="A0A7G9YRF7"/>
<dbReference type="EMBL" id="MT631442">
    <property type="protein sequence ID" value="QNO50591.1"/>
    <property type="molecule type" value="Genomic_DNA"/>
</dbReference>
<dbReference type="PANTHER" id="PTHR33678:SF1">
    <property type="entry name" value="BLL1576 PROTEIN"/>
    <property type="match status" value="1"/>
</dbReference>
<dbReference type="Pfam" id="PF03050">
    <property type="entry name" value="DDE_Tnp_IS66"/>
    <property type="match status" value="1"/>
</dbReference>
<evidence type="ECO:0000313" key="4">
    <source>
        <dbReference type="EMBL" id="QNO50591.1"/>
    </source>
</evidence>
<feature type="compositionally biased region" description="Basic residues" evidence="1">
    <location>
        <begin position="58"/>
        <end position="67"/>
    </location>
</feature>
<sequence length="431" mass="49419">MDKDEIIRQLKRENELLKGRIMELEAKLAMHDNAHTPPSLKRGGKRKKDQDAGDRKKPGQKKGHKGVTRPPAKPDRQMDVMKDRCPDCGTELGVPFSVESKIIEEIPEPQPVIVTEYKIAHYTCPHCQKEVVATDACCPKEGRFGNNTIAQAALLKYEDRLPHRKIRNALMRQYGLEISPATILDLTRRAADAVQSEYDLILERVRNASILHVDETSIKVQGKKYWIWAFTTPNETFVAIRKSRGTKVLLEILTRRFKGIIVCDGWKPYTKFTKRIQRCWAHLLRESKDLAEKIAEAVPLHRALTRLYQKLTGALESDPPPEIREKLLHNAQATLKRWINRGYGSEKVEKLIGKIKNGFEYWFTFVIHPDVEPTNNRAERALREHVVQRKIVGTLRNGKGTSIHERIMTVLATWAQQSLNSLQMMMTMLSG</sequence>
<evidence type="ECO:0000313" key="3">
    <source>
        <dbReference type="EMBL" id="QNO43783.1"/>
    </source>
</evidence>
<feature type="region of interest" description="Disordered" evidence="1">
    <location>
        <begin position="28"/>
        <end position="80"/>
    </location>
</feature>
<reference evidence="4" key="1">
    <citation type="submission" date="2020-06" db="EMBL/GenBank/DDBJ databases">
        <title>Unique genomic features of the anaerobic methanotrophic archaea.</title>
        <authorList>
            <person name="Chadwick G.L."/>
            <person name="Skennerton C.T."/>
            <person name="Laso-Perez R."/>
            <person name="Leu A.O."/>
            <person name="Speth D.R."/>
            <person name="Yu H."/>
            <person name="Morgan-Lang C."/>
            <person name="Hatzenpichler R."/>
            <person name="Goudeau D."/>
            <person name="Malmstrom R."/>
            <person name="Brazelton W.J."/>
            <person name="Woyke T."/>
            <person name="Hallam S.J."/>
            <person name="Tyson G.W."/>
            <person name="Wegener G."/>
            <person name="Boetius A."/>
            <person name="Orphan V."/>
        </authorList>
    </citation>
    <scope>NUCLEOTIDE SEQUENCE</scope>
</reference>
<dbReference type="PANTHER" id="PTHR33678">
    <property type="entry name" value="BLL1576 PROTEIN"/>
    <property type="match status" value="1"/>
</dbReference>
<dbReference type="InterPro" id="IPR052344">
    <property type="entry name" value="Transposase-related"/>
</dbReference>
<feature type="compositionally biased region" description="Basic and acidic residues" evidence="1">
    <location>
        <begin position="48"/>
        <end position="57"/>
    </location>
</feature>
<evidence type="ECO:0000256" key="1">
    <source>
        <dbReference type="SAM" id="MobiDB-lite"/>
    </source>
</evidence>
<protein>
    <recommendedName>
        <fullName evidence="2">Transposase IS66 central domain-containing protein</fullName>
    </recommendedName>
</protein>
<dbReference type="InterPro" id="IPR004291">
    <property type="entry name" value="Transposase_IS66_central"/>
</dbReference>
<gene>
    <name evidence="3" type="ORF">BPLLOOKG_00009</name>
    <name evidence="4" type="ORF">EGELPFMD_00011</name>
</gene>
<dbReference type="EMBL" id="MT630864">
    <property type="protein sequence ID" value="QNO43783.1"/>
    <property type="molecule type" value="Genomic_DNA"/>
</dbReference>
<proteinExistence type="predicted"/>